<dbReference type="PANTHER" id="PTHR12483">
    <property type="entry name" value="SOLUTE CARRIER FAMILY 31 COPPER TRANSPORTERS"/>
    <property type="match status" value="1"/>
</dbReference>
<feature type="compositionally biased region" description="Basic and acidic residues" evidence="5">
    <location>
        <begin position="217"/>
        <end position="229"/>
    </location>
</feature>
<feature type="transmembrane region" description="Helical" evidence="4">
    <location>
        <begin position="125"/>
        <end position="142"/>
    </location>
</feature>
<evidence type="ECO:0000256" key="5">
    <source>
        <dbReference type="SAM" id="MobiDB-lite"/>
    </source>
</evidence>
<keyword evidence="1 4" id="KW-0812">Transmembrane</keyword>
<evidence type="ECO:0000256" key="3">
    <source>
        <dbReference type="ARBA" id="ARBA00023136"/>
    </source>
</evidence>
<feature type="chain" id="PRO_5042856677" description="Copper transport protein" evidence="6">
    <location>
        <begin position="16"/>
        <end position="358"/>
    </location>
</feature>
<evidence type="ECO:0000256" key="6">
    <source>
        <dbReference type="SAM" id="SignalP"/>
    </source>
</evidence>
<comment type="similarity">
    <text evidence="4">Belongs to the copper transporter (Ctr) (TC 1.A.56) family. SLC31A subfamily.</text>
</comment>
<reference evidence="7" key="1">
    <citation type="journal article" date="2023" name="PhytoFront">
        <title>Draft Genome Resources of Seven Strains of Tilletia horrida, Causal Agent of Kernel Smut of Rice.</title>
        <authorList>
            <person name="Khanal S."/>
            <person name="Antony Babu S."/>
            <person name="Zhou X.G."/>
        </authorList>
    </citation>
    <scope>NUCLEOTIDE SEQUENCE</scope>
    <source>
        <strain evidence="7">TX3</strain>
    </source>
</reference>
<proteinExistence type="inferred from homology"/>
<dbReference type="GO" id="GO:0016020">
    <property type="term" value="C:membrane"/>
    <property type="evidence" value="ECO:0007669"/>
    <property type="project" value="UniProtKB-SubCell"/>
</dbReference>
<dbReference type="Pfam" id="PF04145">
    <property type="entry name" value="Ctr"/>
    <property type="match status" value="1"/>
</dbReference>
<keyword evidence="4" id="KW-0406">Ion transport</keyword>
<feature type="transmembrane region" description="Helical" evidence="4">
    <location>
        <begin position="290"/>
        <end position="313"/>
    </location>
</feature>
<dbReference type="InterPro" id="IPR007274">
    <property type="entry name" value="Cop_transporter"/>
</dbReference>
<name>A0AAN6JKW5_9BASI</name>
<evidence type="ECO:0000256" key="4">
    <source>
        <dbReference type="RuleBase" id="RU367022"/>
    </source>
</evidence>
<keyword evidence="8" id="KW-1185">Reference proteome</keyword>
<keyword evidence="4" id="KW-0813">Transport</keyword>
<dbReference type="PANTHER" id="PTHR12483:SF115">
    <property type="entry name" value="COPPER TRANSPORT PROTEIN"/>
    <property type="match status" value="1"/>
</dbReference>
<accession>A0AAN6JKW5</accession>
<feature type="compositionally biased region" description="Polar residues" evidence="5">
    <location>
        <begin position="203"/>
        <end position="214"/>
    </location>
</feature>
<dbReference type="Proteomes" id="UP001176521">
    <property type="component" value="Unassembled WGS sequence"/>
</dbReference>
<feature type="region of interest" description="Disordered" evidence="5">
    <location>
        <begin position="172"/>
        <end position="258"/>
    </location>
</feature>
<organism evidence="7 8">
    <name type="scientific">Tilletia horrida</name>
    <dbReference type="NCBI Taxonomy" id="155126"/>
    <lineage>
        <taxon>Eukaryota</taxon>
        <taxon>Fungi</taxon>
        <taxon>Dikarya</taxon>
        <taxon>Basidiomycota</taxon>
        <taxon>Ustilaginomycotina</taxon>
        <taxon>Exobasidiomycetes</taxon>
        <taxon>Tilletiales</taxon>
        <taxon>Tilletiaceae</taxon>
        <taxon>Tilletia</taxon>
    </lineage>
</organism>
<dbReference type="GO" id="GO:0005375">
    <property type="term" value="F:copper ion transmembrane transporter activity"/>
    <property type="evidence" value="ECO:0007669"/>
    <property type="project" value="UniProtKB-UniRule"/>
</dbReference>
<keyword evidence="4" id="KW-0187">Copper transport</keyword>
<comment type="subcellular location">
    <subcellularLocation>
        <location evidence="4">Membrane</location>
        <topology evidence="4">Multi-pass membrane protein</topology>
    </subcellularLocation>
</comment>
<evidence type="ECO:0000256" key="2">
    <source>
        <dbReference type="ARBA" id="ARBA00022989"/>
    </source>
</evidence>
<keyword evidence="2 4" id="KW-1133">Transmembrane helix</keyword>
<evidence type="ECO:0000313" key="7">
    <source>
        <dbReference type="EMBL" id="KAK0531081.1"/>
    </source>
</evidence>
<feature type="signal peptide" evidence="6">
    <location>
        <begin position="1"/>
        <end position="15"/>
    </location>
</feature>
<gene>
    <name evidence="7" type="primary">CTR2</name>
    <name evidence="7" type="ORF">OC842_003725</name>
</gene>
<keyword evidence="6" id="KW-0732">Signal</keyword>
<sequence>MVVVVLLILTPELTGLNAELDVALARHSLLAPDYHHRQELKTQGRMAEHIDHAAMAAAHMMLNGGMNHGGMDHGGMSHGGHGGMDHDMPMPMPMHCKMDMTMTFDWPLQRCVVFTGWHLRSSADVYLALVVLVALSAAFEYLRWRIRAIDTFLALDLARASLHRHHARKASLVPGAGAGGNSSAGVTSGLLPSSSTADRRTNAVASSSSHTALNMSAHDDDPYRDDAAARDNGAVEEAAGGLDDDDARSKAGRQSRLLGVSSSGPSSIVNAFFCSPKTLRVSPRVQLIRVGLYGLNVAAGAFLMLVLMTYNIWRAMLGHFFFSRELGLVPPSSSRQDSGQATLVTIAGIDVDKGLSCH</sequence>
<dbReference type="AlphaFoldDB" id="A0AAN6JKW5"/>
<dbReference type="EMBL" id="JAPDMQ010000196">
    <property type="protein sequence ID" value="KAK0531081.1"/>
    <property type="molecule type" value="Genomic_DNA"/>
</dbReference>
<evidence type="ECO:0000256" key="1">
    <source>
        <dbReference type="ARBA" id="ARBA00022692"/>
    </source>
</evidence>
<keyword evidence="4" id="KW-0186">Copper</keyword>
<evidence type="ECO:0000313" key="8">
    <source>
        <dbReference type="Proteomes" id="UP001176521"/>
    </source>
</evidence>
<comment type="caution">
    <text evidence="7">The sequence shown here is derived from an EMBL/GenBank/DDBJ whole genome shotgun (WGS) entry which is preliminary data.</text>
</comment>
<protein>
    <recommendedName>
        <fullName evidence="4">Copper transport protein</fullName>
    </recommendedName>
</protein>
<keyword evidence="3 4" id="KW-0472">Membrane</keyword>